<dbReference type="Proteomes" id="UP000472240">
    <property type="component" value="Chromosome 1"/>
</dbReference>
<evidence type="ECO:0000313" key="2">
    <source>
        <dbReference type="Ensembl" id="ENSRFEP00010000116.1"/>
    </source>
</evidence>
<sequence length="273" mass="30037">MVAPGLDGHSVLLAQAAIVHNTDNSVVLGKNWVGATVAPRFVGVFIVLLGEVARGNQGRQQGPPDECVHTTSTGAFAYVVAGDGFRHTCSGWDQDKPQALLPSMCSLVAVGTILSVCGLNICSLLQKEFGKNADTQRLMAKNGETLCVAINSFIENVNTLVNKTIKDTLLTVKQYESARIEYDAYRTDLEELNHGIVGPHSLPKIEQSKLLFQTYKEKYEQMRNDVVIKLKFLEEHKVKVLHNQLVLFHDAISAYSAGNRTPGEEATSWFEEH</sequence>
<dbReference type="GO" id="GO:0032588">
    <property type="term" value="C:trans-Golgi network membrane"/>
    <property type="evidence" value="ECO:0007669"/>
    <property type="project" value="TreeGrafter"/>
</dbReference>
<keyword evidence="3" id="KW-1185">Reference proteome</keyword>
<organism evidence="2 3">
    <name type="scientific">Rhinolophus ferrumequinum</name>
    <name type="common">Greater horseshoe bat</name>
    <dbReference type="NCBI Taxonomy" id="59479"/>
    <lineage>
        <taxon>Eukaryota</taxon>
        <taxon>Metazoa</taxon>
        <taxon>Chordata</taxon>
        <taxon>Craniata</taxon>
        <taxon>Vertebrata</taxon>
        <taxon>Euteleostomi</taxon>
        <taxon>Mammalia</taxon>
        <taxon>Eutheria</taxon>
        <taxon>Laurasiatheria</taxon>
        <taxon>Chiroptera</taxon>
        <taxon>Yinpterochiroptera</taxon>
        <taxon>Rhinolophoidea</taxon>
        <taxon>Rhinolophidae</taxon>
        <taxon>Rhinolophinae</taxon>
        <taxon>Rhinolophus</taxon>
    </lineage>
</organism>
<name>A0A671DH47_RHIFE</name>
<reference evidence="2" key="4">
    <citation type="submission" date="2025-08" db="UniProtKB">
        <authorList>
            <consortium name="Ensembl"/>
        </authorList>
    </citation>
    <scope>IDENTIFICATION</scope>
</reference>
<dbReference type="PROSITE" id="PS50870">
    <property type="entry name" value="AH"/>
    <property type="match status" value="1"/>
</dbReference>
<dbReference type="PANTHER" id="PTHR12141:SF4">
    <property type="entry name" value="ARFAPTIN-1"/>
    <property type="match status" value="1"/>
</dbReference>
<dbReference type="GO" id="GO:0005543">
    <property type="term" value="F:phospholipid binding"/>
    <property type="evidence" value="ECO:0007669"/>
    <property type="project" value="TreeGrafter"/>
</dbReference>
<evidence type="ECO:0000259" key="1">
    <source>
        <dbReference type="PROSITE" id="PS50870"/>
    </source>
</evidence>
<dbReference type="GO" id="GO:0034315">
    <property type="term" value="P:regulation of Arp2/3 complex-mediated actin nucleation"/>
    <property type="evidence" value="ECO:0007669"/>
    <property type="project" value="TreeGrafter"/>
</dbReference>
<dbReference type="InterPro" id="IPR027267">
    <property type="entry name" value="AH/BAR_dom_sf"/>
</dbReference>
<accession>A0A671DH47</accession>
<dbReference type="GeneTree" id="ENSGT00950000183040"/>
<dbReference type="Gene3D" id="1.20.1270.60">
    <property type="entry name" value="Arfaptin homology (AH) domain/BAR domain"/>
    <property type="match status" value="1"/>
</dbReference>
<reference evidence="2" key="5">
    <citation type="submission" date="2025-09" db="UniProtKB">
        <authorList>
            <consortium name="Ensembl"/>
        </authorList>
    </citation>
    <scope>IDENTIFICATION</scope>
</reference>
<dbReference type="GO" id="GO:0006886">
    <property type="term" value="P:intracellular protein transport"/>
    <property type="evidence" value="ECO:0007669"/>
    <property type="project" value="TreeGrafter"/>
</dbReference>
<reference evidence="2 3" key="2">
    <citation type="journal article" date="2018" name="Annu Rev Anim Biosci">
        <title>Bat Biology, Genomes, and the Bat1K Project: To Generate Chromosome-Level Genomes for All Living Bat Species.</title>
        <authorList>
            <person name="Teeling E.C."/>
            <person name="Vernes S.C."/>
            <person name="Davalos L.M."/>
            <person name="Ray D.A."/>
            <person name="Gilbert M.T.P."/>
            <person name="Myers E."/>
        </authorList>
    </citation>
    <scope>NUCLEOTIDE SEQUENCE</scope>
</reference>
<protein>
    <recommendedName>
        <fullName evidence="1">AH domain-containing protein</fullName>
    </recommendedName>
</protein>
<dbReference type="InterPro" id="IPR010504">
    <property type="entry name" value="AH_dom"/>
</dbReference>
<dbReference type="Pfam" id="PF06456">
    <property type="entry name" value="Arfaptin"/>
    <property type="match status" value="1"/>
</dbReference>
<reference evidence="3" key="3">
    <citation type="submission" date="2018-12" db="EMBL/GenBank/DDBJ databases">
        <title>G10K-VGP greater horseshoe bat female genome, primary haplotype.</title>
        <authorList>
            <person name="Teeling E."/>
            <person name="Myers G."/>
            <person name="Vernes S."/>
            <person name="Pippel M."/>
            <person name="Winkler S."/>
            <person name="Fedrigo O."/>
            <person name="Rhie A."/>
            <person name="Koren S."/>
            <person name="Phillippy A."/>
            <person name="Lewin H."/>
            <person name="Damas J."/>
            <person name="Howe K."/>
            <person name="Mountcastle J."/>
            <person name="Jarvis E.D."/>
        </authorList>
    </citation>
    <scope>NUCLEOTIDE SEQUENCE [LARGE SCALE GENOMIC DNA]</scope>
</reference>
<dbReference type="InterPro" id="IPR030798">
    <property type="entry name" value="Arfaptin_fam"/>
</dbReference>
<dbReference type="InParanoid" id="A0A671DH47"/>
<reference evidence="2 3" key="1">
    <citation type="journal article" date="2015" name="Annu Rev Anim Biosci">
        <title>The Genome 10K Project: a way forward.</title>
        <authorList>
            <person name="Koepfli K.P."/>
            <person name="Paten B."/>
            <person name="O'Brien S.J."/>
            <person name="Koepfli K.P."/>
            <person name="Paten B."/>
            <person name="Antunes A."/>
            <person name="Belov K."/>
            <person name="Bustamante C."/>
            <person name="Castoe T.A."/>
            <person name="Clawson H."/>
            <person name="Crawford A.J."/>
            <person name="Diekhans M."/>
            <person name="Distel D."/>
            <person name="Durbin R."/>
            <person name="Earl D."/>
            <person name="Fujita M.K."/>
            <person name="Gamble T."/>
            <person name="Georges A."/>
            <person name="Gemmell N."/>
            <person name="Gilbert M.T."/>
            <person name="Graves J.M."/>
            <person name="Green R.E."/>
            <person name="Hickey G."/>
            <person name="Jarvis E.D."/>
            <person name="Johnson W."/>
            <person name="Komissarov A."/>
            <person name="Korf I."/>
            <person name="Kuhn R."/>
            <person name="Larkin D.M."/>
            <person name="Lewin H."/>
            <person name="Lopez J.V."/>
            <person name="Ma J."/>
            <person name="Marques-Bonet T."/>
            <person name="Miller W."/>
            <person name="Murphy R."/>
            <person name="Pevzner P."/>
            <person name="Shapiro B."/>
            <person name="Steiner C."/>
            <person name="Tamazian G."/>
            <person name="Venkatesh B."/>
            <person name="Wang J."/>
            <person name="Wayne R."/>
            <person name="Wiley E."/>
            <person name="Yang H."/>
            <person name="Zhang G."/>
            <person name="Haussler D."/>
            <person name="Ryder O."/>
            <person name="O'Brien S.J."/>
        </authorList>
    </citation>
    <scope>NUCLEOTIDE SEQUENCE</scope>
</reference>
<dbReference type="SUPFAM" id="SSF103657">
    <property type="entry name" value="BAR/IMD domain-like"/>
    <property type="match status" value="1"/>
</dbReference>
<dbReference type="AlphaFoldDB" id="A0A671DH47"/>
<dbReference type="GO" id="GO:0019904">
    <property type="term" value="F:protein domain specific binding"/>
    <property type="evidence" value="ECO:0007669"/>
    <property type="project" value="InterPro"/>
</dbReference>
<dbReference type="PANTHER" id="PTHR12141">
    <property type="entry name" value="ARFAPTIN-RELATED"/>
    <property type="match status" value="1"/>
</dbReference>
<feature type="domain" description="AH" evidence="1">
    <location>
        <begin position="110"/>
        <end position="268"/>
    </location>
</feature>
<dbReference type="SMART" id="SM01015">
    <property type="entry name" value="Arfaptin"/>
    <property type="match status" value="1"/>
</dbReference>
<proteinExistence type="predicted"/>
<dbReference type="Ensembl" id="ENSRFET00010000129.1">
    <property type="protein sequence ID" value="ENSRFEP00010000116.1"/>
    <property type="gene ID" value="ENSRFEG00010000085.1"/>
</dbReference>
<evidence type="ECO:0000313" key="3">
    <source>
        <dbReference type="Proteomes" id="UP000472240"/>
    </source>
</evidence>